<gene>
    <name evidence="1" type="ORF">BKA14_002310</name>
</gene>
<dbReference type="Gene3D" id="1.20.120.450">
    <property type="entry name" value="dinb family like domain"/>
    <property type="match status" value="1"/>
</dbReference>
<dbReference type="SUPFAM" id="SSF109854">
    <property type="entry name" value="DinB/YfiT-like putative metalloenzymes"/>
    <property type="match status" value="1"/>
</dbReference>
<dbReference type="InterPro" id="IPR017517">
    <property type="entry name" value="Maleyloyr_isom"/>
</dbReference>
<dbReference type="NCBIfam" id="TIGR03083">
    <property type="entry name" value="maleylpyruvate isomerase family mycothiol-dependent enzyme"/>
    <property type="match status" value="1"/>
</dbReference>
<dbReference type="InterPro" id="IPR034660">
    <property type="entry name" value="DinB/YfiT-like"/>
</dbReference>
<evidence type="ECO:0000313" key="2">
    <source>
        <dbReference type="Proteomes" id="UP000542742"/>
    </source>
</evidence>
<dbReference type="AlphaFoldDB" id="A0A7W7CP74"/>
<evidence type="ECO:0000313" key="1">
    <source>
        <dbReference type="EMBL" id="MBB4692162.1"/>
    </source>
</evidence>
<organism evidence="1 2">
    <name type="scientific">Paractinoplanes abujensis</name>
    <dbReference type="NCBI Taxonomy" id="882441"/>
    <lineage>
        <taxon>Bacteria</taxon>
        <taxon>Bacillati</taxon>
        <taxon>Actinomycetota</taxon>
        <taxon>Actinomycetes</taxon>
        <taxon>Micromonosporales</taxon>
        <taxon>Micromonosporaceae</taxon>
        <taxon>Paractinoplanes</taxon>
    </lineage>
</organism>
<dbReference type="Proteomes" id="UP000542742">
    <property type="component" value="Unassembled WGS sequence"/>
</dbReference>
<reference evidence="1 2" key="1">
    <citation type="submission" date="2020-08" db="EMBL/GenBank/DDBJ databases">
        <title>Sequencing the genomes of 1000 actinobacteria strains.</title>
        <authorList>
            <person name="Klenk H.-P."/>
        </authorList>
    </citation>
    <scope>NUCLEOTIDE SEQUENCE [LARGE SCALE GENOMIC DNA]</scope>
    <source>
        <strain evidence="1 2">DSM 45518</strain>
    </source>
</reference>
<sequence length="179" mass="19318">MKLHDIMVRALTTSAAVVRDVTPEQAGLSTPCHEWDVRALTHHLLLVVEALEMAGHGEPIADEHWVSPSARSFDVGAADAWQGPEPWQRPVRMGGTPMPADMAVAMLVSDVAIHGWDLARATGQEYRVDDGVAATTLRFVTTMGEQGRAMGIFAQPVTVPGDVSTFDRALALSGRNPFH</sequence>
<name>A0A7W7CP74_9ACTN</name>
<proteinExistence type="predicted"/>
<dbReference type="NCBIfam" id="TIGR03086">
    <property type="entry name" value="TIGR03086 family metal-binding protein"/>
    <property type="match status" value="1"/>
</dbReference>
<accession>A0A7W7CP74</accession>
<protein>
    <submittedName>
        <fullName evidence="1">Uncharacterized protein (TIGR03086 family)</fullName>
    </submittedName>
</protein>
<comment type="caution">
    <text evidence="1">The sequence shown here is derived from an EMBL/GenBank/DDBJ whole genome shotgun (WGS) entry which is preliminary data.</text>
</comment>
<dbReference type="RefSeq" id="WP_184950914.1">
    <property type="nucleotide sequence ID" value="NZ_BOMC01000001.1"/>
</dbReference>
<dbReference type="EMBL" id="JACHMF010000001">
    <property type="protein sequence ID" value="MBB4692162.1"/>
    <property type="molecule type" value="Genomic_DNA"/>
</dbReference>
<dbReference type="InterPro" id="IPR017520">
    <property type="entry name" value="CHP03086"/>
</dbReference>
<keyword evidence="2" id="KW-1185">Reference proteome</keyword>